<evidence type="ECO:0000256" key="4">
    <source>
        <dbReference type="ARBA" id="ARBA00023239"/>
    </source>
</evidence>
<evidence type="ECO:0000256" key="1">
    <source>
        <dbReference type="ARBA" id="ARBA00004772"/>
    </source>
</evidence>
<dbReference type="PANTHER" id="PTHR38042:SF1">
    <property type="entry name" value="UROPORPHYRINOGEN-III SYNTHASE, CHLOROPLASTIC"/>
    <property type="match status" value="1"/>
</dbReference>
<evidence type="ECO:0000256" key="2">
    <source>
        <dbReference type="ARBA" id="ARBA00008133"/>
    </source>
</evidence>
<dbReference type="OrthoDB" id="5328023at2"/>
<dbReference type="SUPFAM" id="SSF69618">
    <property type="entry name" value="HemD-like"/>
    <property type="match status" value="1"/>
</dbReference>
<proteinExistence type="inferred from homology"/>
<dbReference type="EC" id="4.2.1.75" evidence="3 9"/>
<dbReference type="AlphaFoldDB" id="A0A7M1LIW3"/>
<keyword evidence="12" id="KW-1185">Reference proteome</keyword>
<keyword evidence="4 9" id="KW-0456">Lyase</keyword>
<feature type="domain" description="Tetrapyrrole biosynthesis uroporphyrinogen III synthase" evidence="10">
    <location>
        <begin position="31"/>
        <end position="201"/>
    </location>
</feature>
<evidence type="ECO:0000256" key="9">
    <source>
        <dbReference type="RuleBase" id="RU366031"/>
    </source>
</evidence>
<comment type="catalytic activity">
    <reaction evidence="8 9">
        <text>hydroxymethylbilane = uroporphyrinogen III + H2O</text>
        <dbReference type="Rhea" id="RHEA:18965"/>
        <dbReference type="ChEBI" id="CHEBI:15377"/>
        <dbReference type="ChEBI" id="CHEBI:57308"/>
        <dbReference type="ChEBI" id="CHEBI:57845"/>
        <dbReference type="EC" id="4.2.1.75"/>
    </reaction>
</comment>
<keyword evidence="5 9" id="KW-0627">Porphyrin biosynthesis</keyword>
<dbReference type="PANTHER" id="PTHR38042">
    <property type="entry name" value="UROPORPHYRINOGEN-III SYNTHASE, CHLOROPLASTIC"/>
    <property type="match status" value="1"/>
</dbReference>
<dbReference type="GO" id="GO:0006780">
    <property type="term" value="P:uroporphyrinogen III biosynthetic process"/>
    <property type="evidence" value="ECO:0007669"/>
    <property type="project" value="UniProtKB-UniRule"/>
</dbReference>
<comment type="similarity">
    <text evidence="2 9">Belongs to the uroporphyrinogen-III synthase family.</text>
</comment>
<dbReference type="InterPro" id="IPR003754">
    <property type="entry name" value="4pyrrol_synth_uPrphyn_synth"/>
</dbReference>
<accession>A0A7M1LIW3</accession>
<dbReference type="InterPro" id="IPR036108">
    <property type="entry name" value="4pyrrol_syn_uPrphyn_synt_sf"/>
</dbReference>
<evidence type="ECO:0000256" key="6">
    <source>
        <dbReference type="ARBA" id="ARBA00037589"/>
    </source>
</evidence>
<organism evidence="11 12">
    <name type="scientific">Campylobacter corcagiensis</name>
    <dbReference type="NCBI Taxonomy" id="1448857"/>
    <lineage>
        <taxon>Bacteria</taxon>
        <taxon>Pseudomonadati</taxon>
        <taxon>Campylobacterota</taxon>
        <taxon>Epsilonproteobacteria</taxon>
        <taxon>Campylobacterales</taxon>
        <taxon>Campylobacteraceae</taxon>
        <taxon>Campylobacter</taxon>
    </lineage>
</organism>
<evidence type="ECO:0000313" key="11">
    <source>
        <dbReference type="EMBL" id="QOQ87445.1"/>
    </source>
</evidence>
<dbReference type="InterPro" id="IPR039793">
    <property type="entry name" value="UROS/Hem4"/>
</dbReference>
<dbReference type="CDD" id="cd06578">
    <property type="entry name" value="HemD"/>
    <property type="match status" value="1"/>
</dbReference>
<dbReference type="RefSeq" id="WP_025803008.1">
    <property type="nucleotide sequence ID" value="NZ_CP053842.1"/>
</dbReference>
<dbReference type="Gene3D" id="3.40.50.10090">
    <property type="match status" value="2"/>
</dbReference>
<comment type="pathway">
    <text evidence="1 9">Porphyrin-containing compound metabolism; protoporphyrin-IX biosynthesis; coproporphyrinogen-III from 5-aminolevulinate: step 3/4.</text>
</comment>
<dbReference type="EMBL" id="CP063078">
    <property type="protein sequence ID" value="QOQ87445.1"/>
    <property type="molecule type" value="Genomic_DNA"/>
</dbReference>
<evidence type="ECO:0000259" key="10">
    <source>
        <dbReference type="Pfam" id="PF02602"/>
    </source>
</evidence>
<dbReference type="GO" id="GO:0004852">
    <property type="term" value="F:uroporphyrinogen-III synthase activity"/>
    <property type="evidence" value="ECO:0007669"/>
    <property type="project" value="UniProtKB-UniRule"/>
</dbReference>
<sequence>MSEIYLISHTPDESVKNLKVCEIEFCKFSVDLSKFEALVITSKNSIKALKFNQIPLANLEVFSIGEGTTKEALNFGFKGIYTAKNSHGNEFAYEILPFLKNKKTLFLKAKKTVSDVAGILATNGINLTLVVAYENTFLDLDSSLKPPLKSTLIFTSPSNVEGFLRNFSIDESYKLIAIGNATAKLLEKYQNLTISKTQNIKECIKLAKI</sequence>
<reference evidence="11 12" key="1">
    <citation type="submission" date="2020-10" db="EMBL/GenBank/DDBJ databases">
        <title>Campylobacter and Helicobacter PacBio genomes.</title>
        <authorList>
            <person name="Lane C."/>
        </authorList>
    </citation>
    <scope>NUCLEOTIDE SEQUENCE [LARGE SCALE GENOMIC DNA]</scope>
    <source>
        <strain evidence="11 12">2016D-0077</strain>
    </source>
</reference>
<dbReference type="GO" id="GO:0006782">
    <property type="term" value="P:protoporphyrinogen IX biosynthetic process"/>
    <property type="evidence" value="ECO:0007669"/>
    <property type="project" value="UniProtKB-UniRule"/>
</dbReference>
<gene>
    <name evidence="11" type="ORF">IMC76_01090</name>
</gene>
<evidence type="ECO:0000256" key="3">
    <source>
        <dbReference type="ARBA" id="ARBA00013109"/>
    </source>
</evidence>
<dbReference type="Proteomes" id="UP000594749">
    <property type="component" value="Chromosome"/>
</dbReference>
<protein>
    <recommendedName>
        <fullName evidence="7 9">Uroporphyrinogen-III synthase</fullName>
        <ecNumber evidence="3 9">4.2.1.75</ecNumber>
    </recommendedName>
</protein>
<evidence type="ECO:0000256" key="8">
    <source>
        <dbReference type="ARBA" id="ARBA00048617"/>
    </source>
</evidence>
<evidence type="ECO:0000313" key="12">
    <source>
        <dbReference type="Proteomes" id="UP000594749"/>
    </source>
</evidence>
<evidence type="ECO:0000256" key="5">
    <source>
        <dbReference type="ARBA" id="ARBA00023244"/>
    </source>
</evidence>
<name>A0A7M1LIW3_9BACT</name>
<evidence type="ECO:0000256" key="7">
    <source>
        <dbReference type="ARBA" id="ARBA00040167"/>
    </source>
</evidence>
<dbReference type="Pfam" id="PF02602">
    <property type="entry name" value="HEM4"/>
    <property type="match status" value="1"/>
</dbReference>
<comment type="function">
    <text evidence="6 9">Catalyzes cyclization of the linear tetrapyrrole, hydroxymethylbilane, to the macrocyclic uroporphyrinogen III.</text>
</comment>